<gene>
    <name evidence="1" type="ORF">M406DRAFT_108678</name>
</gene>
<protein>
    <submittedName>
        <fullName evidence="1">Uncharacterized protein</fullName>
    </submittedName>
</protein>
<organism evidence="1 2">
    <name type="scientific">Cryphonectria parasitica (strain ATCC 38755 / EP155)</name>
    <dbReference type="NCBI Taxonomy" id="660469"/>
    <lineage>
        <taxon>Eukaryota</taxon>
        <taxon>Fungi</taxon>
        <taxon>Dikarya</taxon>
        <taxon>Ascomycota</taxon>
        <taxon>Pezizomycotina</taxon>
        <taxon>Sordariomycetes</taxon>
        <taxon>Sordariomycetidae</taxon>
        <taxon>Diaporthales</taxon>
        <taxon>Cryphonectriaceae</taxon>
        <taxon>Cryphonectria-Endothia species complex</taxon>
        <taxon>Cryphonectria</taxon>
    </lineage>
</organism>
<keyword evidence="2" id="KW-1185">Reference proteome</keyword>
<sequence>MSENQDESQANDVVVPIYCLTTLTQAEQDSLLAALENERSDDNAEPLDFVKPKLVPWTEEKDGDIGDLYRLYRKLIQDADEKSRIYEFFFFVDRACLGTAKEGETKTNKTQIILAQPDAYTLQYSPATVTEMQTLLRTHGSGVLPEWDEGLAEELDREMLLRALTYGRLPVGMWRDAWANLDIANMDMGEMVEGFGGDGEEKGVIERVDDPAWDGEAFVRRVEEVYRKREEENKA</sequence>
<dbReference type="EMBL" id="MU032349">
    <property type="protein sequence ID" value="KAF3763641.1"/>
    <property type="molecule type" value="Genomic_DNA"/>
</dbReference>
<dbReference type="GeneID" id="63832443"/>
<comment type="caution">
    <text evidence="1">The sequence shown here is derived from an EMBL/GenBank/DDBJ whole genome shotgun (WGS) entry which is preliminary data.</text>
</comment>
<reference evidence="1" key="1">
    <citation type="journal article" date="2020" name="Phytopathology">
        <title>Genome sequence of the chestnut blight fungus Cryphonectria parasitica EP155: A fundamental resource for an archetypical invasive plant pathogen.</title>
        <authorList>
            <person name="Crouch J.A."/>
            <person name="Dawe A."/>
            <person name="Aerts A."/>
            <person name="Barry K."/>
            <person name="Churchill A.C.L."/>
            <person name="Grimwood J."/>
            <person name="Hillman B."/>
            <person name="Milgroom M.G."/>
            <person name="Pangilinan J."/>
            <person name="Smith M."/>
            <person name="Salamov A."/>
            <person name="Schmutz J."/>
            <person name="Yadav J."/>
            <person name="Grigoriev I.V."/>
            <person name="Nuss D."/>
        </authorList>
    </citation>
    <scope>NUCLEOTIDE SEQUENCE</scope>
    <source>
        <strain evidence="1">EP155</strain>
    </source>
</reference>
<accession>A0A9P5CN10</accession>
<dbReference type="OrthoDB" id="4730252at2759"/>
<name>A0A9P5CN10_CRYP1</name>
<evidence type="ECO:0000313" key="2">
    <source>
        <dbReference type="Proteomes" id="UP000803844"/>
    </source>
</evidence>
<dbReference type="AlphaFoldDB" id="A0A9P5CN10"/>
<proteinExistence type="predicted"/>
<dbReference type="Proteomes" id="UP000803844">
    <property type="component" value="Unassembled WGS sequence"/>
</dbReference>
<evidence type="ECO:0000313" key="1">
    <source>
        <dbReference type="EMBL" id="KAF3763641.1"/>
    </source>
</evidence>
<dbReference type="RefSeq" id="XP_040774602.1">
    <property type="nucleotide sequence ID" value="XM_040915314.1"/>
</dbReference>